<gene>
    <name evidence="1" type="ORF">SAMN04244550_01733</name>
</gene>
<dbReference type="RefSeq" id="WP_074553731.1">
    <property type="nucleotide sequence ID" value="NZ_CP119563.1"/>
</dbReference>
<evidence type="ECO:0000313" key="2">
    <source>
        <dbReference type="Proteomes" id="UP000183812"/>
    </source>
</evidence>
<reference evidence="1 2" key="1">
    <citation type="submission" date="2016-10" db="EMBL/GenBank/DDBJ databases">
        <authorList>
            <person name="de Groot N.N."/>
        </authorList>
    </citation>
    <scope>NUCLEOTIDE SEQUENCE [LARGE SCALE GENOMIC DNA]</scope>
    <source>
        <strain evidence="2">DSM 938 / 37b4</strain>
    </source>
</reference>
<dbReference type="OrthoDB" id="9800818at2"/>
<name>A0A1G7IM24_RHOCA</name>
<dbReference type="AlphaFoldDB" id="A0A1G7IM24"/>
<protein>
    <recommendedName>
        <fullName evidence="3">DUF3800 domain-containing protein</fullName>
    </recommendedName>
</protein>
<accession>A0A1G7IM24</accession>
<evidence type="ECO:0008006" key="3">
    <source>
        <dbReference type="Google" id="ProtNLM"/>
    </source>
</evidence>
<proteinExistence type="predicted"/>
<evidence type="ECO:0000313" key="1">
    <source>
        <dbReference type="EMBL" id="SDF13770.1"/>
    </source>
</evidence>
<organism evidence="1 2">
    <name type="scientific">Rhodobacter capsulatus</name>
    <name type="common">Rhodopseudomonas capsulata</name>
    <dbReference type="NCBI Taxonomy" id="1061"/>
    <lineage>
        <taxon>Bacteria</taxon>
        <taxon>Pseudomonadati</taxon>
        <taxon>Pseudomonadota</taxon>
        <taxon>Alphaproteobacteria</taxon>
        <taxon>Rhodobacterales</taxon>
        <taxon>Rhodobacter group</taxon>
        <taxon>Rhodobacter</taxon>
    </lineage>
</organism>
<dbReference type="InterPro" id="IPR024524">
    <property type="entry name" value="DUF3800"/>
</dbReference>
<dbReference type="Proteomes" id="UP000183812">
    <property type="component" value="Unassembled WGS sequence"/>
</dbReference>
<dbReference type="EMBL" id="FNAY01000007">
    <property type="protein sequence ID" value="SDF13770.1"/>
    <property type="molecule type" value="Genomic_DNA"/>
</dbReference>
<sequence length="285" mass="32469">MSWALFVDESGQDQRESPYEVLAGLAVEDRQIWPLSQQLSDAQELHFGMKLFQAYGKEAHAKDLLNSKAFRLARQGVALSPEDRRRLAFEILQDGSRPTMDRLTALGQAKIAYCAFALDLVRRHGGKVFATMTPQSAPRPANGEAMRKDYAFFFERFYHFLNGIDGDPMGFLIFDELDKSASHILLGQIASYFQRTRNGRTRSRLIIPEPFFVHSDLTAMIQMADIVAYVISWGLRLRGMPASTRPELAPLVQIVERMRYRHETESGQVTWGIKEIRDLRPSDAQ</sequence>
<dbReference type="Pfam" id="PF12686">
    <property type="entry name" value="DUF3800"/>
    <property type="match status" value="1"/>
</dbReference>